<dbReference type="PROSITE" id="PS50850">
    <property type="entry name" value="MFS"/>
    <property type="match status" value="1"/>
</dbReference>
<dbReference type="AlphaFoldDB" id="J4G8Q4"/>
<evidence type="ECO:0000256" key="2">
    <source>
        <dbReference type="ARBA" id="ARBA00022692"/>
    </source>
</evidence>
<dbReference type="RefSeq" id="XP_012182336.1">
    <property type="nucleotide sequence ID" value="XM_012326946.1"/>
</dbReference>
<sequence>MATILVYKYFSKKDTDVSPTESAEGQPEAQASGDSSRSDSRRWMLRLSIALFIPVFFETLDYTVVATAQTHIASAFDQLSLQSWIGTAYLLTSTVFLPLFASIVEIWGRHTTLHLSLLIFMIGSAISTGSNNMITMLVGRGVAGVGAAGLQSVVKILMSDSSSLDANNLQRSLVFLLFAVGYCVGPFIGGVLLNISYRWIFAINLPACVVGMAIAFIVLRNRTKGPQGRRGLPVPADETFIQKLLQVDWIGAILFLTGGILVILALNWGTIYGWSSARVVVCFVVGGLLYVAFVFFEWFLERHVALAFSSQTPTLLPDPMLPLEVFRSLDICLIEASVFVSGMVMMVIFYSISTFMTIVAGVSASKAGAQLIFFAPGMGAGSITQILWIKRFRQPKVPIVLGGAIIAVALGLLSMALEQSNESMIDGFMVLTGVGVGLSAGSLAVHARFTLPDDKVAVVSTLSLFFRAFGGTIGLAQCGAVLNAKVKSYLGDLIASGTISGTYAGQLAQPATSLTSLQSIDGLPIELQLYVREAFRVGTRWAFISLVPWAALACIGTLFLSKIRDTDREPEAPEVIVVEESQQKESPQKEEI</sequence>
<dbReference type="STRING" id="599839.J4G8Q4"/>
<feature type="transmembrane region" description="Helical" evidence="6">
    <location>
        <begin position="111"/>
        <end position="127"/>
    </location>
</feature>
<dbReference type="GO" id="GO:0005886">
    <property type="term" value="C:plasma membrane"/>
    <property type="evidence" value="ECO:0007669"/>
    <property type="project" value="TreeGrafter"/>
</dbReference>
<feature type="transmembrane region" description="Helical" evidence="6">
    <location>
        <begin position="399"/>
        <end position="417"/>
    </location>
</feature>
<feature type="region of interest" description="Disordered" evidence="5">
    <location>
        <begin position="16"/>
        <end position="36"/>
    </location>
</feature>
<evidence type="ECO:0000256" key="3">
    <source>
        <dbReference type="ARBA" id="ARBA00022989"/>
    </source>
</evidence>
<dbReference type="PRINTS" id="PR01036">
    <property type="entry name" value="TCRTETB"/>
</dbReference>
<dbReference type="InterPro" id="IPR036259">
    <property type="entry name" value="MFS_trans_sf"/>
</dbReference>
<accession>J4G8Q4</accession>
<feature type="transmembrane region" description="Helical" evidence="6">
    <location>
        <begin position="84"/>
        <end position="104"/>
    </location>
</feature>
<keyword evidence="4 6" id="KW-0472">Membrane</keyword>
<dbReference type="PANTHER" id="PTHR23501:SF39">
    <property type="entry name" value="MULTIDRUG TRANSPORTER, PUTATIVE (AFU_ORTHOLOGUE AFUA_1G05010)-RELATED"/>
    <property type="match status" value="1"/>
</dbReference>
<dbReference type="Gene3D" id="1.20.1250.20">
    <property type="entry name" value="MFS general substrate transporter like domains"/>
    <property type="match status" value="2"/>
</dbReference>
<dbReference type="PANTHER" id="PTHR23501">
    <property type="entry name" value="MAJOR FACILITATOR SUPERFAMILY"/>
    <property type="match status" value="1"/>
</dbReference>
<evidence type="ECO:0000313" key="8">
    <source>
        <dbReference type="EMBL" id="CCM03053.1"/>
    </source>
</evidence>
<feature type="transmembrane region" description="Helical" evidence="6">
    <location>
        <begin position="423"/>
        <end position="445"/>
    </location>
</feature>
<feature type="transmembrane region" description="Helical" evidence="6">
    <location>
        <begin position="249"/>
        <end position="271"/>
    </location>
</feature>
<feature type="transmembrane region" description="Helical" evidence="6">
    <location>
        <begin position="541"/>
        <end position="560"/>
    </location>
</feature>
<feature type="transmembrane region" description="Helical" evidence="6">
    <location>
        <begin position="457"/>
        <end position="482"/>
    </location>
</feature>
<dbReference type="InParanoid" id="J4G8Q4"/>
<evidence type="ECO:0000256" key="4">
    <source>
        <dbReference type="ARBA" id="ARBA00023136"/>
    </source>
</evidence>
<feature type="transmembrane region" description="Helical" evidence="6">
    <location>
        <begin position="199"/>
        <end position="219"/>
    </location>
</feature>
<comment type="subcellular location">
    <subcellularLocation>
        <location evidence="1">Membrane</location>
        <topology evidence="1">Multi-pass membrane protein</topology>
    </subcellularLocation>
</comment>
<name>J4G8Q4_9APHY</name>
<gene>
    <name evidence="8" type="ORF">FIBRA_05172</name>
</gene>
<feature type="transmembrane region" description="Helical" evidence="6">
    <location>
        <begin position="367"/>
        <end position="387"/>
    </location>
</feature>
<dbReference type="Pfam" id="PF07690">
    <property type="entry name" value="MFS_1"/>
    <property type="match status" value="1"/>
</dbReference>
<feature type="domain" description="Major facilitator superfamily (MFS) profile" evidence="7">
    <location>
        <begin position="47"/>
        <end position="565"/>
    </location>
</feature>
<dbReference type="InterPro" id="IPR020846">
    <property type="entry name" value="MFS_dom"/>
</dbReference>
<dbReference type="GeneID" id="24097964"/>
<evidence type="ECO:0000256" key="5">
    <source>
        <dbReference type="SAM" id="MobiDB-lite"/>
    </source>
</evidence>
<dbReference type="GO" id="GO:0022857">
    <property type="term" value="F:transmembrane transporter activity"/>
    <property type="evidence" value="ECO:0007669"/>
    <property type="project" value="InterPro"/>
</dbReference>
<feature type="compositionally biased region" description="Basic and acidic residues" evidence="5">
    <location>
        <begin position="581"/>
        <end position="592"/>
    </location>
</feature>
<evidence type="ECO:0000256" key="1">
    <source>
        <dbReference type="ARBA" id="ARBA00004141"/>
    </source>
</evidence>
<feature type="transmembrane region" description="Helical" evidence="6">
    <location>
        <begin position="277"/>
        <end position="300"/>
    </location>
</feature>
<dbReference type="OrthoDB" id="6770063at2759"/>
<keyword evidence="3 6" id="KW-1133">Transmembrane helix</keyword>
<feature type="transmembrane region" description="Helical" evidence="6">
    <location>
        <begin position="336"/>
        <end position="361"/>
    </location>
</feature>
<evidence type="ECO:0000256" key="6">
    <source>
        <dbReference type="SAM" id="Phobius"/>
    </source>
</evidence>
<keyword evidence="2 6" id="KW-0812">Transmembrane</keyword>
<feature type="transmembrane region" description="Helical" evidence="6">
    <location>
        <begin position="173"/>
        <end position="193"/>
    </location>
</feature>
<dbReference type="InterPro" id="IPR011701">
    <property type="entry name" value="MFS"/>
</dbReference>
<feature type="region of interest" description="Disordered" evidence="5">
    <location>
        <begin position="571"/>
        <end position="592"/>
    </location>
</feature>
<feature type="transmembrane region" description="Helical" evidence="6">
    <location>
        <begin position="43"/>
        <end position="64"/>
    </location>
</feature>
<evidence type="ECO:0000259" key="7">
    <source>
        <dbReference type="PROSITE" id="PS50850"/>
    </source>
</evidence>
<keyword evidence="9" id="KW-1185">Reference proteome</keyword>
<dbReference type="SUPFAM" id="SSF103473">
    <property type="entry name" value="MFS general substrate transporter"/>
    <property type="match status" value="2"/>
</dbReference>
<dbReference type="HOGENOM" id="CLU_000960_26_0_1"/>
<organism evidence="8 9">
    <name type="scientific">Fibroporia radiculosa</name>
    <dbReference type="NCBI Taxonomy" id="599839"/>
    <lineage>
        <taxon>Eukaryota</taxon>
        <taxon>Fungi</taxon>
        <taxon>Dikarya</taxon>
        <taxon>Basidiomycota</taxon>
        <taxon>Agaricomycotina</taxon>
        <taxon>Agaricomycetes</taxon>
        <taxon>Polyporales</taxon>
        <taxon>Fibroporiaceae</taxon>
        <taxon>Fibroporia</taxon>
    </lineage>
</organism>
<protein>
    <recommendedName>
        <fullName evidence="7">Major facilitator superfamily (MFS) profile domain-containing protein</fullName>
    </recommendedName>
</protein>
<proteinExistence type="predicted"/>
<evidence type="ECO:0000313" key="9">
    <source>
        <dbReference type="Proteomes" id="UP000006352"/>
    </source>
</evidence>
<reference evidence="8 9" key="1">
    <citation type="journal article" date="2012" name="Appl. Environ. Microbiol.">
        <title>Short-read sequencing for genomic analysis of the brown rot fungus Fibroporia radiculosa.</title>
        <authorList>
            <person name="Tang J.D."/>
            <person name="Perkins A.D."/>
            <person name="Sonstegard T.S."/>
            <person name="Schroeder S.G."/>
            <person name="Burgess S.C."/>
            <person name="Diehl S.V."/>
        </authorList>
    </citation>
    <scope>NUCLEOTIDE SEQUENCE [LARGE SCALE GENOMIC DNA]</scope>
    <source>
        <strain evidence="8 9">TFFH 294</strain>
    </source>
</reference>
<dbReference type="EMBL" id="HE797099">
    <property type="protein sequence ID" value="CCM03053.1"/>
    <property type="molecule type" value="Genomic_DNA"/>
</dbReference>
<dbReference type="Proteomes" id="UP000006352">
    <property type="component" value="Unassembled WGS sequence"/>
</dbReference>